<dbReference type="PROSITE" id="PS01206">
    <property type="entry name" value="ASC"/>
    <property type="match status" value="1"/>
</dbReference>
<evidence type="ECO:0000256" key="6">
    <source>
        <dbReference type="ARBA" id="ARBA00022989"/>
    </source>
</evidence>
<keyword evidence="5 13" id="KW-0812">Transmembrane</keyword>
<dbReference type="GO" id="GO:0015280">
    <property type="term" value="F:ligand-gated sodium channel activity"/>
    <property type="evidence" value="ECO:0007669"/>
    <property type="project" value="TreeGrafter"/>
</dbReference>
<dbReference type="PANTHER" id="PTHR11690:SF282">
    <property type="entry name" value="DEGENERIN-LIKE PROTEIN ASIC-1"/>
    <property type="match status" value="1"/>
</dbReference>
<keyword evidence="8 13" id="KW-0406">Ion transport</keyword>
<evidence type="ECO:0000256" key="1">
    <source>
        <dbReference type="ARBA" id="ARBA00004141"/>
    </source>
</evidence>
<name>A0A8S1HE80_9PELO</name>
<evidence type="ECO:0000256" key="11">
    <source>
        <dbReference type="ARBA" id="ARBA00023201"/>
    </source>
</evidence>
<keyword evidence="12 13" id="KW-0407">Ion channel</keyword>
<dbReference type="AlphaFoldDB" id="A0A8S1HE80"/>
<keyword evidence="3 13" id="KW-0813">Transport</keyword>
<dbReference type="InterPro" id="IPR020903">
    <property type="entry name" value="ENaC_CS"/>
</dbReference>
<feature type="region of interest" description="Disordered" evidence="14">
    <location>
        <begin position="923"/>
        <end position="949"/>
    </location>
</feature>
<evidence type="ECO:0000256" key="13">
    <source>
        <dbReference type="RuleBase" id="RU000679"/>
    </source>
</evidence>
<comment type="subcellular location">
    <subcellularLocation>
        <location evidence="1">Membrane</location>
        <topology evidence="1">Multi-pass membrane protein</topology>
    </subcellularLocation>
</comment>
<keyword evidence="10" id="KW-0325">Glycoprotein</keyword>
<feature type="transmembrane region" description="Helical" evidence="15">
    <location>
        <begin position="890"/>
        <end position="915"/>
    </location>
</feature>
<dbReference type="PRINTS" id="PR01078">
    <property type="entry name" value="AMINACHANNEL"/>
</dbReference>
<evidence type="ECO:0000256" key="5">
    <source>
        <dbReference type="ARBA" id="ARBA00022692"/>
    </source>
</evidence>
<dbReference type="Gene3D" id="1.10.287.770">
    <property type="entry name" value="YojJ-like"/>
    <property type="match status" value="1"/>
</dbReference>
<keyword evidence="7" id="KW-0915">Sodium</keyword>
<evidence type="ECO:0000256" key="14">
    <source>
        <dbReference type="SAM" id="MobiDB-lite"/>
    </source>
</evidence>
<dbReference type="PANTHER" id="PTHR11690">
    <property type="entry name" value="AMILORIDE-SENSITIVE SODIUM CHANNEL-RELATED"/>
    <property type="match status" value="1"/>
</dbReference>
<dbReference type="InterPro" id="IPR001873">
    <property type="entry name" value="ENaC"/>
</dbReference>
<dbReference type="Proteomes" id="UP000835052">
    <property type="component" value="Unassembled WGS sequence"/>
</dbReference>
<dbReference type="EMBL" id="CAJGYM010000047">
    <property type="protein sequence ID" value="CAD6194793.1"/>
    <property type="molecule type" value="Genomic_DNA"/>
</dbReference>
<dbReference type="GO" id="GO:0005886">
    <property type="term" value="C:plasma membrane"/>
    <property type="evidence" value="ECO:0007669"/>
    <property type="project" value="TreeGrafter"/>
</dbReference>
<dbReference type="FunFam" id="1.10.287.770:FF:000001">
    <property type="entry name" value="Acid-sensing ion channel subunit 1"/>
    <property type="match status" value="1"/>
</dbReference>
<evidence type="ECO:0000256" key="15">
    <source>
        <dbReference type="SAM" id="Phobius"/>
    </source>
</evidence>
<dbReference type="OrthoDB" id="6021021at2759"/>
<accession>A0A8S1HE80</accession>
<evidence type="ECO:0000256" key="12">
    <source>
        <dbReference type="ARBA" id="ARBA00023303"/>
    </source>
</evidence>
<keyword evidence="17" id="KW-1185">Reference proteome</keyword>
<keyword evidence="9 15" id="KW-0472">Membrane</keyword>
<comment type="similarity">
    <text evidence="2 13">Belongs to the amiloride-sensitive sodium channel (TC 1.A.6) family.</text>
</comment>
<sequence>MEIVSFIEIFAAQSSPGTNVSIQKVFSENEVLLKHPEAQRAISTPPPEFPNDPICGELDRNLSLHLETSSRTIGRRAGHRQRQSFCGRPACQPRLMPNAWAIIYRLPFGTDLSPLLLAVNEDPMVSMRARKLKTTLENDFIDFAEHTSAHGIPRAYVSEGLRRALWLLLFLACFCAFGYQAYLIIIRFLRNDIIVGVEIRFEEIKFPAVTVCNMNPYKNSEARKLSSIKNALEAFEMAIDKSDPQAHVTTQRRKRSMKNQRVRAAFVVCDNTTQNDFFEEEEDFYKPSPPRKIPICAAFFDNDFYWNCRPREEWTASVCEVDVPSEEPAILRSCLCNHGFCIRAVDENSSKVCISVKESNNPAFCSPLDSLGVQPCGRCDWLARQVHMSMEQKRLSRCDLLEEADENSQQCLCDSQHGSCFLLSSKRSKNRIRRSNSRVFERIKSQYEGLLPVYAFCSCSKTKECTANKAKEGNTTCLCFYNKKDESVWPCYEPKDWQERKCRRCNTFGDCVYTEDVRKAKTPCLCAQPIHMCVRVDAPEGNYTHLDERVVKVWDIVPSSTMSAVVKKKEERDKAYGYSGVKDRIALRAKAMENIIFAVDALTEEEKWRISYNMTDFIRKCSFNGRECHVNNDFEAYLDPTYGACFTYTASRLGNMTNERAGPSYGLRLEIFANVQEYLPTTEAAGVRLTVHAHDEQPFPDTLGFSAPVGFVSSFGIKLKSIIRLPHPYGDCVQEGKNDDFIYVDKAYNTEGCQRSCIQKHLAGECKCGDPRFPPFRTSKNCPVDDPYKRECLKREMIFAMRNSKAIGCVCKQPCSQDVFSVTYSASRWPAVPGDDSGCPHGMTSGQCLLFKREESAMVEVYFEQLNYESLLESEAYGWPNLLSDFGGQLGLWMGVSVITIMEILILMMDLLLSLTGMKKKNARRPGRKSFSSSHRYSFRSNEYPKDVK</sequence>
<evidence type="ECO:0000256" key="4">
    <source>
        <dbReference type="ARBA" id="ARBA00022461"/>
    </source>
</evidence>
<comment type="caution">
    <text evidence="16">The sequence shown here is derived from an EMBL/GenBank/DDBJ whole genome shotgun (WGS) entry which is preliminary data.</text>
</comment>
<feature type="transmembrane region" description="Helical" evidence="15">
    <location>
        <begin position="164"/>
        <end position="185"/>
    </location>
</feature>
<evidence type="ECO:0000256" key="2">
    <source>
        <dbReference type="ARBA" id="ARBA00007193"/>
    </source>
</evidence>
<evidence type="ECO:0000256" key="3">
    <source>
        <dbReference type="ARBA" id="ARBA00022448"/>
    </source>
</evidence>
<evidence type="ECO:0000256" key="10">
    <source>
        <dbReference type="ARBA" id="ARBA00023180"/>
    </source>
</evidence>
<reference evidence="16" key="1">
    <citation type="submission" date="2020-10" db="EMBL/GenBank/DDBJ databases">
        <authorList>
            <person name="Kikuchi T."/>
        </authorList>
    </citation>
    <scope>NUCLEOTIDE SEQUENCE</scope>
    <source>
        <strain evidence="16">NKZ352</strain>
    </source>
</reference>
<keyword evidence="6 15" id="KW-1133">Transmembrane helix</keyword>
<dbReference type="Pfam" id="PF00858">
    <property type="entry name" value="ASC"/>
    <property type="match status" value="2"/>
</dbReference>
<evidence type="ECO:0000256" key="8">
    <source>
        <dbReference type="ARBA" id="ARBA00023065"/>
    </source>
</evidence>
<feature type="compositionally biased region" description="Low complexity" evidence="14">
    <location>
        <begin position="930"/>
        <end position="941"/>
    </location>
</feature>
<evidence type="ECO:0000313" key="17">
    <source>
        <dbReference type="Proteomes" id="UP000835052"/>
    </source>
</evidence>
<dbReference type="Gene3D" id="2.60.470.10">
    <property type="entry name" value="Acid-sensing ion channels like domains"/>
    <property type="match status" value="1"/>
</dbReference>
<evidence type="ECO:0000256" key="7">
    <source>
        <dbReference type="ARBA" id="ARBA00023053"/>
    </source>
</evidence>
<keyword evidence="4 13" id="KW-0894">Sodium channel</keyword>
<gene>
    <name evidence="16" type="ORF">CAUJ_LOCUS10712</name>
</gene>
<organism evidence="16 17">
    <name type="scientific">Caenorhabditis auriculariae</name>
    <dbReference type="NCBI Taxonomy" id="2777116"/>
    <lineage>
        <taxon>Eukaryota</taxon>
        <taxon>Metazoa</taxon>
        <taxon>Ecdysozoa</taxon>
        <taxon>Nematoda</taxon>
        <taxon>Chromadorea</taxon>
        <taxon>Rhabditida</taxon>
        <taxon>Rhabditina</taxon>
        <taxon>Rhabditomorpha</taxon>
        <taxon>Rhabditoidea</taxon>
        <taxon>Rhabditidae</taxon>
        <taxon>Peloderinae</taxon>
        <taxon>Caenorhabditis</taxon>
    </lineage>
</organism>
<protein>
    <submittedName>
        <fullName evidence="16">Uncharacterized protein</fullName>
    </submittedName>
</protein>
<evidence type="ECO:0000256" key="9">
    <source>
        <dbReference type="ARBA" id="ARBA00023136"/>
    </source>
</evidence>
<proteinExistence type="inferred from homology"/>
<keyword evidence="11 13" id="KW-0739">Sodium transport</keyword>
<evidence type="ECO:0000313" key="16">
    <source>
        <dbReference type="EMBL" id="CAD6194793.1"/>
    </source>
</evidence>